<dbReference type="Gene3D" id="1.10.10.60">
    <property type="entry name" value="Homeodomain-like"/>
    <property type="match status" value="1"/>
</dbReference>
<accession>F0SCV5</accession>
<evidence type="ECO:0000256" key="2">
    <source>
        <dbReference type="ARBA" id="ARBA00023125"/>
    </source>
</evidence>
<dbReference type="SMART" id="SM00342">
    <property type="entry name" value="HTH_ARAC"/>
    <property type="match status" value="1"/>
</dbReference>
<dbReference type="InterPro" id="IPR020449">
    <property type="entry name" value="Tscrpt_reg_AraC-type_HTH"/>
</dbReference>
<sequence>MFFYYKIPYITIEPNCIWYMVKDLYDEETYIPIIGIHEFRKDQSAGREEFLFNELHGERHIGRPHKHDFFIIILFDIAEGVHTIDFHDYPIGNRQIHVLFPGQVHTWDIKPNTTGYQLMVQRSFFERFAPFFRFSFSHYINHPVISLTDNNFDLLKYEFDAIRDELKTGNSLQEVISARAAVIAAIVSKEAEAIFTDFKVFQSNPRLAKFNMLIDKFYKQEKLVGFYASKLNISSNYLNILCKTHLNISATKLIQQRVLLEAKRLLQSTDLSIKEIAFELGFIDHAYFSNFFKGHAGVTPTQFRDSDDT</sequence>
<dbReference type="InterPro" id="IPR018060">
    <property type="entry name" value="HTH_AraC"/>
</dbReference>
<protein>
    <submittedName>
        <fullName evidence="5">Transcriptional regulator, AraC family</fullName>
    </submittedName>
</protein>
<dbReference type="KEGG" id="psn:Pedsa_0108"/>
<dbReference type="PANTHER" id="PTHR43280">
    <property type="entry name" value="ARAC-FAMILY TRANSCRIPTIONAL REGULATOR"/>
    <property type="match status" value="1"/>
</dbReference>
<dbReference type="EMBL" id="CP002545">
    <property type="protein sequence ID" value="ADY50694.1"/>
    <property type="molecule type" value="Genomic_DNA"/>
</dbReference>
<reference evidence="5 6" key="1">
    <citation type="journal article" date="2011" name="Stand. Genomic Sci.">
        <title>Complete genome sequence of the gliding, heparinolytic Pedobacter saltans type strain (113).</title>
        <authorList>
            <person name="Liolios K."/>
            <person name="Sikorski J."/>
            <person name="Lu M."/>
            <person name="Nolan M."/>
            <person name="Lapidus A."/>
            <person name="Lucas S."/>
            <person name="Hammon N."/>
            <person name="Deshpande S."/>
            <person name="Cheng J.F."/>
            <person name="Tapia R."/>
            <person name="Han C."/>
            <person name="Goodwin L."/>
            <person name="Pitluck S."/>
            <person name="Huntemann M."/>
            <person name="Ivanova N."/>
            <person name="Pagani I."/>
            <person name="Mavromatis K."/>
            <person name="Ovchinikova G."/>
            <person name="Pati A."/>
            <person name="Chen A."/>
            <person name="Palaniappan K."/>
            <person name="Land M."/>
            <person name="Hauser L."/>
            <person name="Brambilla E.M."/>
            <person name="Kotsyurbenko O."/>
            <person name="Rohde M."/>
            <person name="Tindall B.J."/>
            <person name="Abt B."/>
            <person name="Goker M."/>
            <person name="Detter J.C."/>
            <person name="Woyke T."/>
            <person name="Bristow J."/>
            <person name="Eisen J.A."/>
            <person name="Markowitz V."/>
            <person name="Hugenholtz P."/>
            <person name="Klenk H.P."/>
            <person name="Kyrpides N.C."/>
        </authorList>
    </citation>
    <scope>NUCLEOTIDE SEQUENCE [LARGE SCALE GENOMIC DNA]</scope>
    <source>
        <strain evidence="6">ATCC 51119 / DSM 12145 / JCM 21818 / LMG 10337 / NBRC 100064 / NCIMB 13643</strain>
    </source>
</reference>
<evidence type="ECO:0000313" key="6">
    <source>
        <dbReference type="Proteomes" id="UP000000310"/>
    </source>
</evidence>
<keyword evidence="1" id="KW-0805">Transcription regulation</keyword>
<evidence type="ECO:0000313" key="5">
    <source>
        <dbReference type="EMBL" id="ADY50694.1"/>
    </source>
</evidence>
<dbReference type="PROSITE" id="PS01124">
    <property type="entry name" value="HTH_ARAC_FAMILY_2"/>
    <property type="match status" value="1"/>
</dbReference>
<keyword evidence="6" id="KW-1185">Reference proteome</keyword>
<dbReference type="SUPFAM" id="SSF46689">
    <property type="entry name" value="Homeodomain-like"/>
    <property type="match status" value="1"/>
</dbReference>
<name>F0SCV5_PSESL</name>
<dbReference type="HOGENOM" id="CLU_000445_88_2_10"/>
<dbReference type="PRINTS" id="PR00032">
    <property type="entry name" value="HTHARAC"/>
</dbReference>
<evidence type="ECO:0000256" key="3">
    <source>
        <dbReference type="ARBA" id="ARBA00023163"/>
    </source>
</evidence>
<dbReference type="STRING" id="762903.Pedsa_0108"/>
<gene>
    <name evidence="5" type="ordered locus">Pedsa_0108</name>
</gene>
<evidence type="ECO:0000259" key="4">
    <source>
        <dbReference type="PROSITE" id="PS01124"/>
    </source>
</evidence>
<dbReference type="GO" id="GO:0043565">
    <property type="term" value="F:sequence-specific DNA binding"/>
    <property type="evidence" value="ECO:0007669"/>
    <property type="project" value="InterPro"/>
</dbReference>
<dbReference type="Proteomes" id="UP000000310">
    <property type="component" value="Chromosome"/>
</dbReference>
<dbReference type="PANTHER" id="PTHR43280:SF32">
    <property type="entry name" value="TRANSCRIPTIONAL REGULATORY PROTEIN"/>
    <property type="match status" value="1"/>
</dbReference>
<keyword evidence="2" id="KW-0238">DNA-binding</keyword>
<dbReference type="eggNOG" id="COG2207">
    <property type="taxonomic scope" value="Bacteria"/>
</dbReference>
<proteinExistence type="predicted"/>
<feature type="domain" description="HTH araC/xylS-type" evidence="4">
    <location>
        <begin position="208"/>
        <end position="306"/>
    </location>
</feature>
<dbReference type="GO" id="GO:0003700">
    <property type="term" value="F:DNA-binding transcription factor activity"/>
    <property type="evidence" value="ECO:0007669"/>
    <property type="project" value="InterPro"/>
</dbReference>
<dbReference type="Pfam" id="PF12833">
    <property type="entry name" value="HTH_18"/>
    <property type="match status" value="1"/>
</dbReference>
<dbReference type="AlphaFoldDB" id="F0SCV5"/>
<dbReference type="SUPFAM" id="SSF51215">
    <property type="entry name" value="Regulatory protein AraC"/>
    <property type="match status" value="1"/>
</dbReference>
<keyword evidence="3" id="KW-0804">Transcription</keyword>
<dbReference type="InterPro" id="IPR037923">
    <property type="entry name" value="HTH-like"/>
</dbReference>
<dbReference type="InterPro" id="IPR009057">
    <property type="entry name" value="Homeodomain-like_sf"/>
</dbReference>
<organism evidence="5 6">
    <name type="scientific">Pseudopedobacter saltans (strain ATCC 51119 / DSM 12145 / JCM 21818 / CCUG 39354 / LMG 10337 / NBRC 100064 / NCIMB 13643)</name>
    <name type="common">Pedobacter saltans</name>
    <dbReference type="NCBI Taxonomy" id="762903"/>
    <lineage>
        <taxon>Bacteria</taxon>
        <taxon>Pseudomonadati</taxon>
        <taxon>Bacteroidota</taxon>
        <taxon>Sphingobacteriia</taxon>
        <taxon>Sphingobacteriales</taxon>
        <taxon>Sphingobacteriaceae</taxon>
        <taxon>Pseudopedobacter</taxon>
    </lineage>
</organism>
<reference evidence="6" key="2">
    <citation type="submission" date="2011-02" db="EMBL/GenBank/DDBJ databases">
        <title>The complete genome of Pedobacter saltans DSM 12145.</title>
        <authorList>
            <consortium name="US DOE Joint Genome Institute (JGI-PGF)"/>
            <person name="Lucas S."/>
            <person name="Copeland A."/>
            <person name="Lapidus A."/>
            <person name="Bruce D."/>
            <person name="Goodwin L."/>
            <person name="Pitluck S."/>
            <person name="Kyrpides N."/>
            <person name="Mavromatis K."/>
            <person name="Pagani I."/>
            <person name="Ivanova N."/>
            <person name="Ovchinnikova G."/>
            <person name="Lu M."/>
            <person name="Detter J.C."/>
            <person name="Han C."/>
            <person name="Land M."/>
            <person name="Hauser L."/>
            <person name="Markowitz V."/>
            <person name="Cheng J.-F."/>
            <person name="Hugenholtz P."/>
            <person name="Woyke T."/>
            <person name="Wu D."/>
            <person name="Tindall B."/>
            <person name="Pomrenke H.G."/>
            <person name="Brambilla E."/>
            <person name="Klenk H.-P."/>
            <person name="Eisen J.A."/>
        </authorList>
    </citation>
    <scope>NUCLEOTIDE SEQUENCE [LARGE SCALE GENOMIC DNA]</scope>
    <source>
        <strain evidence="6">ATCC 51119 / DSM 12145 / JCM 21818 / LMG 10337 / NBRC 100064 / NCIMB 13643</strain>
    </source>
</reference>
<dbReference type="RefSeq" id="WP_013631197.1">
    <property type="nucleotide sequence ID" value="NC_015177.1"/>
</dbReference>
<evidence type="ECO:0000256" key="1">
    <source>
        <dbReference type="ARBA" id="ARBA00023015"/>
    </source>
</evidence>